<organism evidence="2 3">
    <name type="scientific">Streptomyces lucensis JCM 4490</name>
    <dbReference type="NCBI Taxonomy" id="1306176"/>
    <lineage>
        <taxon>Bacteria</taxon>
        <taxon>Bacillati</taxon>
        <taxon>Actinomycetota</taxon>
        <taxon>Actinomycetes</taxon>
        <taxon>Kitasatosporales</taxon>
        <taxon>Streptomycetaceae</taxon>
        <taxon>Streptomyces</taxon>
    </lineage>
</organism>
<proteinExistence type="predicted"/>
<evidence type="ECO:0000313" key="2">
    <source>
        <dbReference type="EMBL" id="GGW59419.1"/>
    </source>
</evidence>
<gene>
    <name evidence="2" type="ORF">GCM10010503_40750</name>
</gene>
<keyword evidence="3" id="KW-1185">Reference proteome</keyword>
<evidence type="ECO:0000313" key="3">
    <source>
        <dbReference type="Proteomes" id="UP000620224"/>
    </source>
</evidence>
<reference evidence="2" key="2">
    <citation type="submission" date="2020-09" db="EMBL/GenBank/DDBJ databases">
        <authorList>
            <person name="Sun Q."/>
            <person name="Ohkuma M."/>
        </authorList>
    </citation>
    <scope>NUCLEOTIDE SEQUENCE</scope>
    <source>
        <strain evidence="2">JCM 4490</strain>
    </source>
</reference>
<dbReference type="EMBL" id="BMUE01000008">
    <property type="protein sequence ID" value="GGW59419.1"/>
    <property type="molecule type" value="Genomic_DNA"/>
</dbReference>
<feature type="region of interest" description="Disordered" evidence="1">
    <location>
        <begin position="30"/>
        <end position="61"/>
    </location>
</feature>
<name>A0A918J9E3_9ACTN</name>
<protein>
    <submittedName>
        <fullName evidence="2">Uncharacterized protein</fullName>
    </submittedName>
</protein>
<evidence type="ECO:0000256" key="1">
    <source>
        <dbReference type="SAM" id="MobiDB-lite"/>
    </source>
</evidence>
<dbReference type="AlphaFoldDB" id="A0A918J9E3"/>
<reference evidence="2" key="1">
    <citation type="journal article" date="2014" name="Int. J. Syst. Evol. Microbiol.">
        <title>Complete genome sequence of Corynebacterium casei LMG S-19264T (=DSM 44701T), isolated from a smear-ripened cheese.</title>
        <authorList>
            <consortium name="US DOE Joint Genome Institute (JGI-PGF)"/>
            <person name="Walter F."/>
            <person name="Albersmeier A."/>
            <person name="Kalinowski J."/>
            <person name="Ruckert C."/>
        </authorList>
    </citation>
    <scope>NUCLEOTIDE SEQUENCE</scope>
    <source>
        <strain evidence="2">JCM 4490</strain>
    </source>
</reference>
<comment type="caution">
    <text evidence="2">The sequence shown here is derived from an EMBL/GenBank/DDBJ whole genome shotgun (WGS) entry which is preliminary data.</text>
</comment>
<accession>A0A918J9E3</accession>
<dbReference type="Proteomes" id="UP000620224">
    <property type="component" value="Unassembled WGS sequence"/>
</dbReference>
<sequence length="61" mass="6233">MTLSPSDDRALNDPPALDVVRPCTGAGKALALGSHGPDPLGVVDGRPPHRRAAPDGLANRL</sequence>